<evidence type="ECO:0000313" key="4">
    <source>
        <dbReference type="Proteomes" id="UP000295497"/>
    </source>
</evidence>
<feature type="compositionally biased region" description="Basic and acidic residues" evidence="1">
    <location>
        <begin position="18"/>
        <end position="33"/>
    </location>
</feature>
<name>A0A4P2QH33_SORCE</name>
<keyword evidence="2" id="KW-0812">Transmembrane</keyword>
<feature type="region of interest" description="Disordered" evidence="1">
    <location>
        <begin position="251"/>
        <end position="340"/>
    </location>
</feature>
<sequence>MSSNKDSDDVRQYLPDLESIRREADPAVAERKLQQALNNPELDRALSEMQQQKPTGQPLFQFPVVPAVPHGQQAAPQGPSPLPGVGAQHGAVGPPPLPGAAAQQGAAVARQGAAVAHHAAAAAQQGAAAAHHASAAAHPRAAVPLYGGAAAPLGAAMPGAVVPRSTVAQQGAMAPSQWADRTLPPIDKSLLPSSLLPITPPPVATPKTPASAPATAKRRPWMPRWLMVVLVVFAVSMPFVLAALLLREAPPKEQQPAPPSSGAPARSAMAQPAASELPAPVAPTPPAEAEPSLDDVATEGEPPAPAPTVPARPVGAAPRLPQAPAAPVPTERPLADDVME</sequence>
<feature type="compositionally biased region" description="Low complexity" evidence="1">
    <location>
        <begin position="262"/>
        <end position="279"/>
    </location>
</feature>
<evidence type="ECO:0000313" key="3">
    <source>
        <dbReference type="EMBL" id="AUX28838.1"/>
    </source>
</evidence>
<keyword evidence="2" id="KW-1133">Transmembrane helix</keyword>
<dbReference type="Proteomes" id="UP000295497">
    <property type="component" value="Chromosome"/>
</dbReference>
<dbReference type="RefSeq" id="WP_129573113.1">
    <property type="nucleotide sequence ID" value="NZ_CP012672.1"/>
</dbReference>
<proteinExistence type="predicted"/>
<feature type="compositionally biased region" description="Basic and acidic residues" evidence="1">
    <location>
        <begin position="1"/>
        <end position="11"/>
    </location>
</feature>
<dbReference type="EMBL" id="CP012672">
    <property type="protein sequence ID" value="AUX28838.1"/>
    <property type="molecule type" value="Genomic_DNA"/>
</dbReference>
<reference evidence="3 4" key="1">
    <citation type="submission" date="2015-09" db="EMBL/GenBank/DDBJ databases">
        <title>Sorangium comparison.</title>
        <authorList>
            <person name="Zaburannyi N."/>
            <person name="Bunk B."/>
            <person name="Overmann J."/>
            <person name="Mueller R."/>
        </authorList>
    </citation>
    <scope>NUCLEOTIDE SEQUENCE [LARGE SCALE GENOMIC DNA]</scope>
    <source>
        <strain evidence="3 4">So ce836</strain>
    </source>
</reference>
<evidence type="ECO:0000256" key="1">
    <source>
        <dbReference type="SAM" id="MobiDB-lite"/>
    </source>
</evidence>
<protein>
    <submittedName>
        <fullName evidence="3">Uncharacterized protein</fullName>
    </submittedName>
</protein>
<feature type="region of interest" description="Disordered" evidence="1">
    <location>
        <begin position="69"/>
        <end position="92"/>
    </location>
</feature>
<organism evidence="3 4">
    <name type="scientific">Sorangium cellulosum</name>
    <name type="common">Polyangium cellulosum</name>
    <dbReference type="NCBI Taxonomy" id="56"/>
    <lineage>
        <taxon>Bacteria</taxon>
        <taxon>Pseudomonadati</taxon>
        <taxon>Myxococcota</taxon>
        <taxon>Polyangia</taxon>
        <taxon>Polyangiales</taxon>
        <taxon>Polyangiaceae</taxon>
        <taxon>Sorangium</taxon>
    </lineage>
</organism>
<feature type="region of interest" description="Disordered" evidence="1">
    <location>
        <begin position="1"/>
        <end position="55"/>
    </location>
</feature>
<feature type="compositionally biased region" description="Low complexity" evidence="1">
    <location>
        <begin position="205"/>
        <end position="215"/>
    </location>
</feature>
<accession>A0A4P2QH33</accession>
<dbReference type="AlphaFoldDB" id="A0A4P2QH33"/>
<keyword evidence="2" id="KW-0472">Membrane</keyword>
<feature type="transmembrane region" description="Helical" evidence="2">
    <location>
        <begin position="225"/>
        <end position="246"/>
    </location>
</feature>
<gene>
    <name evidence="3" type="ORF">SOCE836_009230</name>
</gene>
<feature type="compositionally biased region" description="Low complexity" evidence="1">
    <location>
        <begin position="311"/>
        <end position="329"/>
    </location>
</feature>
<feature type="region of interest" description="Disordered" evidence="1">
    <location>
        <begin position="197"/>
        <end position="217"/>
    </location>
</feature>
<evidence type="ECO:0000256" key="2">
    <source>
        <dbReference type="SAM" id="Phobius"/>
    </source>
</evidence>